<feature type="transmembrane region" description="Helical" evidence="2">
    <location>
        <begin position="640"/>
        <end position="667"/>
    </location>
</feature>
<sequence>MSTSHISQPPRARSEPSAREVDAFCVRYAPRDPGHAAIRALCRLLYAPPTEGSLEERFAWVERCVAWLREPRPVHGLAQADEPEAPVAQGRLALLVRVLEGESATRKAVARLVASVVSEARALKLFAQVGLPGRQGFFSELTDRVLRHLLPTPPDPERLSELLLRLFPGPTELAWLESLPTALLTRLFAMVGEPQHPLPAPSALLRAHLVDALILLSTQTAALGLAEDVRDRSPQVSFRASPFLRLRRTCDSVLARDAGPDTLRELSASLAECRQVVTLVTHHLEQSGVSVDLVYRLERLRRGLDRMDAIARVLGTARGEARCREGLALVVDLLHQAYADRSVRHLARTNLRLLARKVIERAGHSGEQSITTTRAEFHALVHSAAGGGLVSALMAAVTLSLGSLVLSPFFSGLAYAVIYVGGFLLMQLLGFALATKQPSMTAAALASAISEDSHPQGGRLKRLVELIPRMTRSQLAAALGNLSCVVPAAVGVALAFQLATGHPLLSRERAQALVDAFHPWRSGTLLWAAFTGVILWLSSVGAGWLENFFVYRRIPEALAHHRGLRRLLGEQGAQRLADGALRHVAGVGGNVSLGLLLGVAPGIGRLFGLPLQVRHVTLTVGALSVAGCTLGPDAVMSREFLAALLGTVGVGILNFGVSFALALALALRARDVTPRDGVLLARLVLRRWWREPRSFLLPPRDAAPTPTEEASSEASAPLAGGPGT</sequence>
<feature type="region of interest" description="Disordered" evidence="1">
    <location>
        <begin position="698"/>
        <end position="724"/>
    </location>
</feature>
<evidence type="ECO:0000256" key="1">
    <source>
        <dbReference type="SAM" id="MobiDB-lite"/>
    </source>
</evidence>
<feature type="transmembrane region" description="Helical" evidence="2">
    <location>
        <begin position="584"/>
        <end position="604"/>
    </location>
</feature>
<proteinExistence type="predicted"/>
<keyword evidence="4" id="KW-1185">Reference proteome</keyword>
<dbReference type="EMBL" id="JAXIVS010000004">
    <property type="protein sequence ID" value="MDY7227526.1"/>
    <property type="molecule type" value="Genomic_DNA"/>
</dbReference>
<evidence type="ECO:0000313" key="4">
    <source>
        <dbReference type="Proteomes" id="UP001291309"/>
    </source>
</evidence>
<reference evidence="3 4" key="1">
    <citation type="submission" date="2023-12" db="EMBL/GenBank/DDBJ databases">
        <title>the genome sequence of Hyalangium sp. s54d21.</title>
        <authorList>
            <person name="Zhang X."/>
        </authorList>
    </citation>
    <scope>NUCLEOTIDE SEQUENCE [LARGE SCALE GENOMIC DNA]</scope>
    <source>
        <strain evidence="4">s54d21</strain>
    </source>
</reference>
<gene>
    <name evidence="3" type="ORF">SYV04_14025</name>
</gene>
<keyword evidence="2" id="KW-0472">Membrane</keyword>
<dbReference type="PIRSF" id="PIRSF015380">
    <property type="entry name" value="Site-sp_rcmb"/>
    <property type="match status" value="1"/>
</dbReference>
<feature type="transmembrane region" description="Helical" evidence="2">
    <location>
        <begin position="412"/>
        <end position="434"/>
    </location>
</feature>
<evidence type="ECO:0000313" key="3">
    <source>
        <dbReference type="EMBL" id="MDY7227526.1"/>
    </source>
</evidence>
<dbReference type="Proteomes" id="UP001291309">
    <property type="component" value="Unassembled WGS sequence"/>
</dbReference>
<dbReference type="InterPro" id="IPR011385">
    <property type="entry name" value="Site-sp_rcmbase"/>
</dbReference>
<feature type="transmembrane region" description="Helical" evidence="2">
    <location>
        <begin position="384"/>
        <end position="406"/>
    </location>
</feature>
<feature type="transmembrane region" description="Helical" evidence="2">
    <location>
        <begin position="475"/>
        <end position="499"/>
    </location>
</feature>
<evidence type="ECO:0000256" key="2">
    <source>
        <dbReference type="SAM" id="Phobius"/>
    </source>
</evidence>
<dbReference type="Pfam" id="PF10136">
    <property type="entry name" value="SpecificRecomb"/>
    <property type="match status" value="1"/>
</dbReference>
<accession>A0ABU5H256</accession>
<keyword evidence="2" id="KW-0812">Transmembrane</keyword>
<feature type="transmembrane region" description="Helical" evidence="2">
    <location>
        <begin position="525"/>
        <end position="545"/>
    </location>
</feature>
<feature type="compositionally biased region" description="Low complexity" evidence="1">
    <location>
        <begin position="702"/>
        <end position="717"/>
    </location>
</feature>
<comment type="caution">
    <text evidence="3">The sequence shown here is derived from an EMBL/GenBank/DDBJ whole genome shotgun (WGS) entry which is preliminary data.</text>
</comment>
<protein>
    <submittedName>
        <fullName evidence="3">Gliding motility protein</fullName>
    </submittedName>
</protein>
<name>A0ABU5H256_9BACT</name>
<dbReference type="RefSeq" id="WP_321546247.1">
    <property type="nucleotide sequence ID" value="NZ_JAXIVS010000004.1"/>
</dbReference>
<keyword evidence="2" id="KW-1133">Transmembrane helix</keyword>
<organism evidence="3 4">
    <name type="scientific">Hyalangium rubrum</name>
    <dbReference type="NCBI Taxonomy" id="3103134"/>
    <lineage>
        <taxon>Bacteria</taxon>
        <taxon>Pseudomonadati</taxon>
        <taxon>Myxococcota</taxon>
        <taxon>Myxococcia</taxon>
        <taxon>Myxococcales</taxon>
        <taxon>Cystobacterineae</taxon>
        <taxon>Archangiaceae</taxon>
        <taxon>Hyalangium</taxon>
    </lineage>
</organism>